<dbReference type="InterPro" id="IPR036465">
    <property type="entry name" value="vWFA_dom_sf"/>
</dbReference>
<evidence type="ECO:0000259" key="7">
    <source>
        <dbReference type="PROSITE" id="PS51158"/>
    </source>
</evidence>
<dbReference type="PANTHER" id="PTHR45992">
    <property type="entry name" value="EUKARYOTIC ELONGATION FACTOR 2 KINASE-RELATED"/>
    <property type="match status" value="1"/>
</dbReference>
<sequence length="777" mass="88183">MRLQNTVYFRDNYGSNIEKGDAGKVVALQDSEGLYSVILTKDRQVYKVHPKCISILKPMGTSVFKSFEQPFRELNERSPTAVRKSVRSSSSQLKVERRPAPTLTSDTTPAPKELGSPERIYPPFEAIRAPTAESRPRRSMEDIRAEIVKRRQEQREMMRQKYGSQVSTTKKESEEPTISDIRAIKHGHKEVANPGRDGSKRWRYTHKGVEFITDETSRHEITSWRVSGEEDAIIGLAEIQLAGSRCHVVLIVDHSGSMRTSDVPGYDTRAHAVYECLKRDFVEKQLKSGALNGVIVTLISMSNTATVQIHKKTLDDSLIHDLQRLSKRQPKLHGNYISALDKALEITKADTENMSSLLFLFFSDGAPSDHQIMKCAHGINVFSKINQRNDRKMEHTSRNQAWKCLHEITNRVETECCERVKSIGQVFGPDQVIFRTLASLSTLRTEGGHLALTRRPDKVVDANQKIDHTTSEIFGRDGCWMYADIDIIGKYEFKANDPPSRQLQRVHWKEDANGIAFLQHPFAEGEERFVYRCAEIKTSKNDYTSAASRDNTAERRGLRLVAKEAKDLEKHHQGRKFHQTFARIQTAVGKVATSFTKRLPHARPESNINFLDTNIYGCYDRSYRRGQAWILVEPELDGKFTKWNDNAGNIKTHTSNQGTEFLDDFEESDEEDEETAPIQVENIPQAFSHFSYEHSKGKQLICDLQGVWNADDGFVLTDPVIHYVSSKGRKHINGATDKGEAGMKKFFQTHVCSSLCKRMSLPGRTSDTLMPAMSELS</sequence>
<keyword evidence="5" id="KW-0067">ATP-binding</keyword>
<keyword evidence="4" id="KW-0418">Kinase</keyword>
<evidence type="ECO:0000256" key="3">
    <source>
        <dbReference type="ARBA" id="ARBA00022741"/>
    </source>
</evidence>
<dbReference type="CDD" id="cd00198">
    <property type="entry name" value="vWFA"/>
    <property type="match status" value="1"/>
</dbReference>
<evidence type="ECO:0000313" key="8">
    <source>
        <dbReference type="EMBL" id="CAJ1947683.1"/>
    </source>
</evidence>
<dbReference type="InterPro" id="IPR051852">
    <property type="entry name" value="Alpha-type_PK"/>
</dbReference>
<dbReference type="Proteomes" id="UP001295423">
    <property type="component" value="Unassembled WGS sequence"/>
</dbReference>
<evidence type="ECO:0000256" key="6">
    <source>
        <dbReference type="SAM" id="MobiDB-lite"/>
    </source>
</evidence>
<dbReference type="PANTHER" id="PTHR45992:SF11">
    <property type="entry name" value="ALPHA-TYPE PROTEIN KINASE DOMAIN-CONTAINING PROTEIN"/>
    <property type="match status" value="1"/>
</dbReference>
<feature type="region of interest" description="Disordered" evidence="6">
    <location>
        <begin position="152"/>
        <end position="176"/>
    </location>
</feature>
<keyword evidence="9" id="KW-1185">Reference proteome</keyword>
<keyword evidence="2" id="KW-0808">Transferase</keyword>
<dbReference type="SUPFAM" id="SSF53300">
    <property type="entry name" value="vWA-like"/>
    <property type="match status" value="1"/>
</dbReference>
<gene>
    <name evidence="8" type="ORF">CYCCA115_LOCUS11256</name>
</gene>
<evidence type="ECO:0000256" key="2">
    <source>
        <dbReference type="ARBA" id="ARBA00022679"/>
    </source>
</evidence>
<dbReference type="Pfam" id="PF02816">
    <property type="entry name" value="Alpha_kinase"/>
    <property type="match status" value="1"/>
</dbReference>
<accession>A0AAD2FNP8</accession>
<dbReference type="Gene3D" id="3.20.200.10">
    <property type="entry name" value="MHCK/EF2 kinase"/>
    <property type="match status" value="1"/>
</dbReference>
<dbReference type="Gene3D" id="3.40.50.410">
    <property type="entry name" value="von Willebrand factor, type A domain"/>
    <property type="match status" value="1"/>
</dbReference>
<dbReference type="InterPro" id="IPR011009">
    <property type="entry name" value="Kinase-like_dom_sf"/>
</dbReference>
<dbReference type="Pfam" id="PF13519">
    <property type="entry name" value="VWA_2"/>
    <property type="match status" value="1"/>
</dbReference>
<dbReference type="SMART" id="SM00811">
    <property type="entry name" value="Alpha_kinase"/>
    <property type="match status" value="1"/>
</dbReference>
<keyword evidence="3" id="KW-0547">Nucleotide-binding</keyword>
<keyword evidence="1" id="KW-0723">Serine/threonine-protein kinase</keyword>
<organism evidence="8 9">
    <name type="scientific">Cylindrotheca closterium</name>
    <dbReference type="NCBI Taxonomy" id="2856"/>
    <lineage>
        <taxon>Eukaryota</taxon>
        <taxon>Sar</taxon>
        <taxon>Stramenopiles</taxon>
        <taxon>Ochrophyta</taxon>
        <taxon>Bacillariophyta</taxon>
        <taxon>Bacillariophyceae</taxon>
        <taxon>Bacillariophycidae</taxon>
        <taxon>Bacillariales</taxon>
        <taxon>Bacillariaceae</taxon>
        <taxon>Cylindrotheca</taxon>
    </lineage>
</organism>
<dbReference type="GO" id="GO:0004674">
    <property type="term" value="F:protein serine/threonine kinase activity"/>
    <property type="evidence" value="ECO:0007669"/>
    <property type="project" value="UniProtKB-KW"/>
</dbReference>
<feature type="region of interest" description="Disordered" evidence="6">
    <location>
        <begin position="75"/>
        <end position="118"/>
    </location>
</feature>
<evidence type="ECO:0000256" key="1">
    <source>
        <dbReference type="ARBA" id="ARBA00022527"/>
    </source>
</evidence>
<dbReference type="PROSITE" id="PS51158">
    <property type="entry name" value="ALPHA_KINASE"/>
    <property type="match status" value="1"/>
</dbReference>
<dbReference type="GO" id="GO:0005524">
    <property type="term" value="F:ATP binding"/>
    <property type="evidence" value="ECO:0007669"/>
    <property type="project" value="UniProtKB-KW"/>
</dbReference>
<reference evidence="8" key="1">
    <citation type="submission" date="2023-08" db="EMBL/GenBank/DDBJ databases">
        <authorList>
            <person name="Audoor S."/>
            <person name="Bilcke G."/>
        </authorList>
    </citation>
    <scope>NUCLEOTIDE SEQUENCE</scope>
</reference>
<dbReference type="AlphaFoldDB" id="A0AAD2FNP8"/>
<protein>
    <recommendedName>
        <fullName evidence="7">Alpha-type protein kinase domain-containing protein</fullName>
    </recommendedName>
</protein>
<evidence type="ECO:0000256" key="4">
    <source>
        <dbReference type="ARBA" id="ARBA00022777"/>
    </source>
</evidence>
<name>A0AAD2FNP8_9STRA</name>
<evidence type="ECO:0000313" key="9">
    <source>
        <dbReference type="Proteomes" id="UP001295423"/>
    </source>
</evidence>
<feature type="domain" description="Alpha-type protein kinase" evidence="7">
    <location>
        <begin position="472"/>
        <end position="764"/>
    </location>
</feature>
<dbReference type="EMBL" id="CAKOGP040001736">
    <property type="protein sequence ID" value="CAJ1947683.1"/>
    <property type="molecule type" value="Genomic_DNA"/>
</dbReference>
<comment type="caution">
    <text evidence="8">The sequence shown here is derived from an EMBL/GenBank/DDBJ whole genome shotgun (WGS) entry which is preliminary data.</text>
</comment>
<dbReference type="SUPFAM" id="SSF56112">
    <property type="entry name" value="Protein kinase-like (PK-like)"/>
    <property type="match status" value="1"/>
</dbReference>
<dbReference type="InterPro" id="IPR004166">
    <property type="entry name" value="a-kinase_dom"/>
</dbReference>
<proteinExistence type="predicted"/>
<dbReference type="InterPro" id="IPR002035">
    <property type="entry name" value="VWF_A"/>
</dbReference>
<evidence type="ECO:0000256" key="5">
    <source>
        <dbReference type="ARBA" id="ARBA00022840"/>
    </source>
</evidence>